<dbReference type="PIRSF" id="PIRSF005690">
    <property type="entry name" value="GerBA"/>
    <property type="match status" value="1"/>
</dbReference>
<dbReference type="GO" id="GO:0009847">
    <property type="term" value="P:spore germination"/>
    <property type="evidence" value="ECO:0007669"/>
    <property type="project" value="InterPro"/>
</dbReference>
<evidence type="ECO:0000313" key="5">
    <source>
        <dbReference type="Proteomes" id="UP000231932"/>
    </source>
</evidence>
<sequence>MGVKLHVFNEAIRQFARENDDVVQRVIPIVPDQSFHLLFLQMTVDIERIERFIIQPVEGAVRHWGEDLVTSLEWEGEIRRWVVPFTVKTVPIKQLTPGDLLEGSVLLATEGHPRALVISAPAKISRNIDQPINEVAIRGPKDAFTENTDQNLTLVRRRLADPALRVKRFVVGRRTRTTVYLLYLADVADSDLVKTITDRINRIDIDGVLDSAYIEKQMTDNWFSPFPRVRNTERPDVVVAGLLEGRVAILVDNSTEALVLPCDFNSIFHAPDDVYDHWTNSILLRGVRFVASVIAVSVPPAYVTFLAYSPGAMPLKLTLLMQQARYGVAFPVVLEALFVQLLLEILKEAGLHMPTTVAQIFGIIGGIILSESGVRAGFFSESMLVAIGVTGIASLSVPLFRLGTTLRLLGLPLLLSAGFLGLYGFVMAGMFVLAHLAGLRSCDVPYLSPYFLGRWSDFKDTIIRMPAPFITRPAMLNPRDLIRAKKRK</sequence>
<keyword evidence="2 3" id="KW-0472">Membrane</keyword>
<dbReference type="Pfam" id="PF03323">
    <property type="entry name" value="GerA"/>
    <property type="match status" value="1"/>
</dbReference>
<evidence type="ECO:0000256" key="1">
    <source>
        <dbReference type="ARBA" id="ARBA00005278"/>
    </source>
</evidence>
<dbReference type="GO" id="GO:0016020">
    <property type="term" value="C:membrane"/>
    <property type="evidence" value="ECO:0007669"/>
    <property type="project" value="InterPro"/>
</dbReference>
<gene>
    <name evidence="4" type="ORF">CVV65_01050</name>
</gene>
<keyword evidence="5" id="KW-1185">Reference proteome</keyword>
<dbReference type="PANTHER" id="PTHR22550">
    <property type="entry name" value="SPORE GERMINATION PROTEIN"/>
    <property type="match status" value="1"/>
</dbReference>
<dbReference type="RefSeq" id="WP_100666586.1">
    <property type="nucleotide sequence ID" value="NZ_CP024955.1"/>
</dbReference>
<proteinExistence type="inferred from homology"/>
<feature type="transmembrane region" description="Helical" evidence="3">
    <location>
        <begin position="349"/>
        <end position="370"/>
    </location>
</feature>
<feature type="transmembrane region" description="Helical" evidence="3">
    <location>
        <begin position="289"/>
        <end position="312"/>
    </location>
</feature>
<evidence type="ECO:0000256" key="3">
    <source>
        <dbReference type="SAM" id="Phobius"/>
    </source>
</evidence>
<dbReference type="PANTHER" id="PTHR22550:SF5">
    <property type="entry name" value="LEUCINE ZIPPER PROTEIN 4"/>
    <property type="match status" value="1"/>
</dbReference>
<dbReference type="OrthoDB" id="9772630at2"/>
<dbReference type="InterPro" id="IPR004995">
    <property type="entry name" value="Spore_Ger"/>
</dbReference>
<evidence type="ECO:0000256" key="2">
    <source>
        <dbReference type="ARBA" id="ARBA00023136"/>
    </source>
</evidence>
<name>A0A2K8N2H1_9BACL</name>
<dbReference type="KEGG" id="kyr:CVV65_01050"/>
<feature type="transmembrane region" description="Helical" evidence="3">
    <location>
        <begin position="413"/>
        <end position="437"/>
    </location>
</feature>
<keyword evidence="3" id="KW-1133">Transmembrane helix</keyword>
<feature type="transmembrane region" description="Helical" evidence="3">
    <location>
        <begin position="324"/>
        <end position="343"/>
    </location>
</feature>
<keyword evidence="3" id="KW-0812">Transmembrane</keyword>
<dbReference type="EMBL" id="CP024955">
    <property type="protein sequence ID" value="ATY83743.1"/>
    <property type="molecule type" value="Genomic_DNA"/>
</dbReference>
<dbReference type="InterPro" id="IPR050768">
    <property type="entry name" value="UPF0353/GerABKA_families"/>
</dbReference>
<dbReference type="Proteomes" id="UP000231932">
    <property type="component" value="Chromosome"/>
</dbReference>
<feature type="transmembrane region" description="Helical" evidence="3">
    <location>
        <begin position="382"/>
        <end position="401"/>
    </location>
</feature>
<accession>A0A2K8N2H1</accession>
<organism evidence="4 5">
    <name type="scientific">Kyrpidia spormannii</name>
    <dbReference type="NCBI Taxonomy" id="2055160"/>
    <lineage>
        <taxon>Bacteria</taxon>
        <taxon>Bacillati</taxon>
        <taxon>Bacillota</taxon>
        <taxon>Bacilli</taxon>
        <taxon>Bacillales</taxon>
        <taxon>Alicyclobacillaceae</taxon>
        <taxon>Kyrpidia</taxon>
    </lineage>
</organism>
<protein>
    <submittedName>
        <fullName evidence="4">Spore germination protein</fullName>
    </submittedName>
</protein>
<dbReference type="AlphaFoldDB" id="A0A2K8N2H1"/>
<comment type="similarity">
    <text evidence="1">Belongs to the GerABKA family.</text>
</comment>
<evidence type="ECO:0000313" key="4">
    <source>
        <dbReference type="EMBL" id="ATY83743.1"/>
    </source>
</evidence>
<reference evidence="5" key="1">
    <citation type="submission" date="2017-11" db="EMBL/GenBank/DDBJ databases">
        <title>Complete Genome Sequence of Kyrpidia sp. Strain EA-1, a thermophilic, hydrogen-oxidizing Bacterium, isolated from the Azores.</title>
        <authorList>
            <person name="Reiner J.E."/>
            <person name="Lapp C.J."/>
            <person name="Bunk B."/>
            <person name="Gescher J."/>
        </authorList>
    </citation>
    <scope>NUCLEOTIDE SEQUENCE [LARGE SCALE GENOMIC DNA]</scope>
    <source>
        <strain evidence="5">EA-1</strain>
    </source>
</reference>